<gene>
    <name evidence="1" type="ORF">JQ615_10725</name>
</gene>
<dbReference type="RefSeq" id="WP_212396221.1">
    <property type="nucleotide sequence ID" value="NZ_JAFCKQ010000017.1"/>
</dbReference>
<evidence type="ECO:0000313" key="2">
    <source>
        <dbReference type="Proteomes" id="UP001315278"/>
    </source>
</evidence>
<comment type="caution">
    <text evidence="1">The sequence shown here is derived from an EMBL/GenBank/DDBJ whole genome shotgun (WGS) entry which is preliminary data.</text>
</comment>
<dbReference type="Proteomes" id="UP001315278">
    <property type="component" value="Unassembled WGS sequence"/>
</dbReference>
<proteinExistence type="predicted"/>
<reference evidence="2" key="1">
    <citation type="journal article" date="2021" name="ISME J.">
        <title>Evolutionary origin and ecological implication of a unique nif island in free-living Bradyrhizobium lineages.</title>
        <authorList>
            <person name="Tao J."/>
        </authorList>
    </citation>
    <scope>NUCLEOTIDE SEQUENCE [LARGE SCALE GENOMIC DNA]</scope>
    <source>
        <strain evidence="2">SZCCT0434</strain>
    </source>
</reference>
<organism evidence="1 2">
    <name type="scientific">Bradyrhizobium jicamae</name>
    <dbReference type="NCBI Taxonomy" id="280332"/>
    <lineage>
        <taxon>Bacteria</taxon>
        <taxon>Pseudomonadati</taxon>
        <taxon>Pseudomonadota</taxon>
        <taxon>Alphaproteobacteria</taxon>
        <taxon>Hyphomicrobiales</taxon>
        <taxon>Nitrobacteraceae</taxon>
        <taxon>Bradyrhizobium</taxon>
    </lineage>
</organism>
<name>A0ABS5FGF8_9BRAD</name>
<sequence length="50" mass="5509">MNPIEQFFAKLKYWLRKTARRTTAAAYDAMAAILDIVSPAKCASDFANAG</sequence>
<protein>
    <recommendedName>
        <fullName evidence="3">Transposase</fullName>
    </recommendedName>
</protein>
<evidence type="ECO:0000313" key="1">
    <source>
        <dbReference type="EMBL" id="MBR0795865.1"/>
    </source>
</evidence>
<accession>A0ABS5FGF8</accession>
<keyword evidence="2" id="KW-1185">Reference proteome</keyword>
<evidence type="ECO:0008006" key="3">
    <source>
        <dbReference type="Google" id="ProtNLM"/>
    </source>
</evidence>
<dbReference type="EMBL" id="JAFCJH010000009">
    <property type="protein sequence ID" value="MBR0795865.1"/>
    <property type="molecule type" value="Genomic_DNA"/>
</dbReference>